<dbReference type="Gene3D" id="2.60.40.1120">
    <property type="entry name" value="Carboxypeptidase-like, regulatory domain"/>
    <property type="match status" value="1"/>
</dbReference>
<keyword evidence="1" id="KW-0732">Signal</keyword>
<keyword evidence="4" id="KW-1185">Reference proteome</keyword>
<feature type="domain" description="SLH" evidence="2">
    <location>
        <begin position="705"/>
        <end position="770"/>
    </location>
</feature>
<reference evidence="4" key="1">
    <citation type="submission" date="2016-05" db="EMBL/GenBank/DDBJ databases">
        <title>Paenibacillus oryzae. sp. nov., isolated from the rice root.</title>
        <authorList>
            <person name="Zhang J."/>
            <person name="Zhang X."/>
        </authorList>
    </citation>
    <scope>NUCLEOTIDE SEQUENCE [LARGE SCALE GENOMIC DNA]</scope>
    <source>
        <strain evidence="4">KCTC13222</strain>
    </source>
</reference>
<evidence type="ECO:0000259" key="2">
    <source>
        <dbReference type="PROSITE" id="PS51272"/>
    </source>
</evidence>
<protein>
    <recommendedName>
        <fullName evidence="2">SLH domain-containing protein</fullName>
    </recommendedName>
</protein>
<evidence type="ECO:0000256" key="1">
    <source>
        <dbReference type="SAM" id="SignalP"/>
    </source>
</evidence>
<organism evidence="3 4">
    <name type="scientific">Paenibacillus pectinilyticus</name>
    <dbReference type="NCBI Taxonomy" id="512399"/>
    <lineage>
        <taxon>Bacteria</taxon>
        <taxon>Bacillati</taxon>
        <taxon>Bacillota</taxon>
        <taxon>Bacilli</taxon>
        <taxon>Bacillales</taxon>
        <taxon>Paenibacillaceae</taxon>
        <taxon>Paenibacillus</taxon>
    </lineage>
</organism>
<dbReference type="EMBL" id="LYPC01000028">
    <property type="protein sequence ID" value="OCT11298.1"/>
    <property type="molecule type" value="Genomic_DNA"/>
</dbReference>
<evidence type="ECO:0000313" key="3">
    <source>
        <dbReference type="EMBL" id="OCT11298.1"/>
    </source>
</evidence>
<dbReference type="Proteomes" id="UP000093309">
    <property type="component" value="Unassembled WGS sequence"/>
</dbReference>
<gene>
    <name evidence="3" type="ORF">A8709_06375</name>
</gene>
<evidence type="ECO:0000313" key="4">
    <source>
        <dbReference type="Proteomes" id="UP000093309"/>
    </source>
</evidence>
<name>A0A1C0ZT94_9BACL</name>
<accession>A0A1C0ZT94</accession>
<dbReference type="InterPro" id="IPR001119">
    <property type="entry name" value="SLH_dom"/>
</dbReference>
<dbReference type="PANTHER" id="PTHR43308">
    <property type="entry name" value="OUTER MEMBRANE PROTEIN ALPHA-RELATED"/>
    <property type="match status" value="1"/>
</dbReference>
<feature type="domain" description="SLH" evidence="2">
    <location>
        <begin position="835"/>
        <end position="892"/>
    </location>
</feature>
<feature type="domain" description="SLH" evidence="2">
    <location>
        <begin position="771"/>
        <end position="834"/>
    </location>
</feature>
<dbReference type="PANTHER" id="PTHR43308:SF5">
    <property type="entry name" value="S-LAYER PROTEIN _ PEPTIDOGLYCAN ENDO-BETA-N-ACETYLGLUCOSAMINIDASE"/>
    <property type="match status" value="1"/>
</dbReference>
<dbReference type="STRING" id="512399.A8709_06375"/>
<proteinExistence type="predicted"/>
<feature type="chain" id="PRO_5039596499" description="SLH domain-containing protein" evidence="1">
    <location>
        <begin position="31"/>
        <end position="928"/>
    </location>
</feature>
<feature type="signal peptide" evidence="1">
    <location>
        <begin position="1"/>
        <end position="30"/>
    </location>
</feature>
<dbReference type="PROSITE" id="PS51272">
    <property type="entry name" value="SLH"/>
    <property type="match status" value="3"/>
</dbReference>
<dbReference type="AlphaFoldDB" id="A0A1C0ZT94"/>
<sequence length="928" mass="100690">MKHRSKKLVIQLAMIAIMLLANLPMYSGHAGATSLTPGVFVSENTDSAATLVVNTNSISLEATFGIMLGKLEDMSDSQPVEVEGQSTSTQRYAHLSSLTPGTTYYFYAYAQEGVTRYTSTINSFTTAAIQGIDVTDLSGIPYAKNLVTSSNTQNVYSVHVPFNTNSVKVSESVNLGTAYVFLPLEFAKVGSPSLTKTWTTPIDRVTSATYSVDLTPALVSSLTTVCVKNPIFGGPAGQSPTINSCDNYPYEIQIIRDAPTVETQTIQINTFTNATLKGYATGFDHESTKVKFQVSPHEDMSESRNPDGFWYNNDINSFIDDLTPGTTYYYRAYAQEFDGDVAVGPAVYGDIKTFSTASFTGIDVKDSQQNIFAKSPSSFNINTKQYTVHVPYNTLSVNVSQNVYTGTAPLPLMRAKFAVVNLDTFSQQEDWSLPVSGNITATHQVTLSSSLTTVCVTAPRFSVVSNVEGPIHSCSDSQYEVQIIRDAAPQAAPETPKTVKVIVTEQGGNVANVPVTQLGESKLPMSAQLFTKEGTALNLPEIAIKADGTFTLPNVPAGQYQMVLSVVAPTGEKLAGRPATLTVDASGNAQIESELIDPYGIITDAVTGKAIAGAHATLHWADTALNRSKGRTIDGLVVLPILPDFAPNQNKDPQDSNAKGEYGWMVFPNGDYYVRATKEGYTDFDSRTTGANKDAGKDSYIENGVIHIGQAIESYDFTMEPIAKEKGTHNNYIAGYPDGTFGPDRNITRAEVAAVFARITNNYQLVLNASDANSFNDVSSSHWAKEYIESVRASGLMLGVTDSSFLPESPITRGEVAAIIARFKKLAPVEEPLFSDTLDYWASSAINAVKKANIIDGYGDGTFLPNQKIVRKEFVVMINRMLGRGKFQPMTQSTWSDVPVTDFYFADIQEASTTHNYAIYEDAIERLK</sequence>
<dbReference type="RefSeq" id="WP_065858203.1">
    <property type="nucleotide sequence ID" value="NZ_LYPC01000028.1"/>
</dbReference>
<dbReference type="InterPro" id="IPR051465">
    <property type="entry name" value="Cell_Envelope_Struct_Comp"/>
</dbReference>
<dbReference type="Pfam" id="PF00395">
    <property type="entry name" value="SLH"/>
    <property type="match status" value="3"/>
</dbReference>
<comment type="caution">
    <text evidence="3">The sequence shown here is derived from an EMBL/GenBank/DDBJ whole genome shotgun (WGS) entry which is preliminary data.</text>
</comment>